<dbReference type="STRING" id="1167632.GCA_000286335_02161"/>
<dbReference type="InterPro" id="IPR001537">
    <property type="entry name" value="SpoU_MeTrfase"/>
</dbReference>
<dbReference type="GeneID" id="64116034"/>
<gene>
    <name evidence="5" type="ORF">BU072_04760</name>
    <name evidence="6" type="ORF">I6J37_00310</name>
</gene>
<dbReference type="SUPFAM" id="SSF55315">
    <property type="entry name" value="L30e-like"/>
    <property type="match status" value="1"/>
</dbReference>
<evidence type="ECO:0000313" key="5">
    <source>
        <dbReference type="EMBL" id="PTI30213.1"/>
    </source>
</evidence>
<dbReference type="InterPro" id="IPR051259">
    <property type="entry name" value="rRNA_Methyltransferase"/>
</dbReference>
<dbReference type="Gene3D" id="3.40.1280.10">
    <property type="match status" value="1"/>
</dbReference>
<dbReference type="GO" id="GO:0006396">
    <property type="term" value="P:RNA processing"/>
    <property type="evidence" value="ECO:0007669"/>
    <property type="project" value="InterPro"/>
</dbReference>
<evidence type="ECO:0000256" key="1">
    <source>
        <dbReference type="ARBA" id="ARBA00007228"/>
    </source>
</evidence>
<dbReference type="GO" id="GO:0032259">
    <property type="term" value="P:methylation"/>
    <property type="evidence" value="ECO:0007669"/>
    <property type="project" value="UniProtKB-KW"/>
</dbReference>
<dbReference type="Pfam" id="PF00588">
    <property type="entry name" value="SpoU_methylase"/>
    <property type="match status" value="1"/>
</dbReference>
<dbReference type="OrthoDB" id="9794400at2"/>
<keyword evidence="8" id="KW-1185">Reference proteome</keyword>
<name>A0A2T4PUW2_9STAP</name>
<evidence type="ECO:0000256" key="2">
    <source>
        <dbReference type="ARBA" id="ARBA00022603"/>
    </source>
</evidence>
<dbReference type="GO" id="GO:0003723">
    <property type="term" value="F:RNA binding"/>
    <property type="evidence" value="ECO:0007669"/>
    <property type="project" value="InterPro"/>
</dbReference>
<sequence length="246" mass="27491">MEEITSVQNNKIKQMNKLKKKKERVKQGQFLIEGFHLVEEAYNSKLKIVSLLAVDYSRVDDQIVQYADESYVINFKVAESLSDTTTPQGIFAVVELPTYEISNFKQVLVLDRVQDPGNMGALIRNADAAGMDAVVYSKGSADPYQDKVLRASQGSVFHLPVVEEDIYEFIEKFEGNTYGTSLNHAVHYKEIESQENFALIMGNEGAGVEEELLNQTTENLNIPLYGKAESLNVAVSCGILLYHLKG</sequence>
<dbReference type="PANTHER" id="PTHR43191">
    <property type="entry name" value="RRNA METHYLTRANSFERASE 3"/>
    <property type="match status" value="1"/>
</dbReference>
<protein>
    <submittedName>
        <fullName evidence="5">RNA methyltransferase</fullName>
    </submittedName>
</protein>
<evidence type="ECO:0000313" key="6">
    <source>
        <dbReference type="EMBL" id="QRO85183.1"/>
    </source>
</evidence>
<dbReference type="RefSeq" id="WP_016912838.1">
    <property type="nucleotide sequence ID" value="NZ_BMDF01000002.1"/>
</dbReference>
<dbReference type="InterPro" id="IPR029028">
    <property type="entry name" value="Alpha/beta_knot_MTases"/>
</dbReference>
<reference evidence="5" key="2">
    <citation type="submission" date="2018-03" db="EMBL/GenBank/DDBJ databases">
        <authorList>
            <person name="Keele B.F."/>
        </authorList>
    </citation>
    <scope>NUCLEOTIDE SEQUENCE</scope>
    <source>
        <strain evidence="5">SNUC 2204</strain>
    </source>
</reference>
<keyword evidence="3 5" id="KW-0808">Transferase</keyword>
<dbReference type="SMART" id="SM00967">
    <property type="entry name" value="SpoU_sub_bind"/>
    <property type="match status" value="1"/>
</dbReference>
<dbReference type="EMBL" id="PZFK01000007">
    <property type="protein sequence ID" value="PTI30213.1"/>
    <property type="molecule type" value="Genomic_DNA"/>
</dbReference>
<dbReference type="InterPro" id="IPR053888">
    <property type="entry name" value="MRM3-like_sub_bind"/>
</dbReference>
<dbReference type="InterPro" id="IPR013123">
    <property type="entry name" value="SpoU_subst-bd"/>
</dbReference>
<dbReference type="Proteomes" id="UP000627155">
    <property type="component" value="Chromosome"/>
</dbReference>
<evidence type="ECO:0000259" key="4">
    <source>
        <dbReference type="SMART" id="SM00967"/>
    </source>
</evidence>
<dbReference type="Gene3D" id="3.30.1330.30">
    <property type="match status" value="1"/>
</dbReference>
<dbReference type="PANTHER" id="PTHR43191:SF2">
    <property type="entry name" value="RRNA METHYLTRANSFERASE 3, MITOCHONDRIAL"/>
    <property type="match status" value="1"/>
</dbReference>
<organism evidence="5 7">
    <name type="scientific">Mammaliicoccus vitulinus</name>
    <dbReference type="NCBI Taxonomy" id="71237"/>
    <lineage>
        <taxon>Bacteria</taxon>
        <taxon>Bacillati</taxon>
        <taxon>Bacillota</taxon>
        <taxon>Bacilli</taxon>
        <taxon>Bacillales</taxon>
        <taxon>Staphylococcaceae</taxon>
        <taxon>Mammaliicoccus</taxon>
    </lineage>
</organism>
<evidence type="ECO:0000313" key="7">
    <source>
        <dbReference type="Proteomes" id="UP000241209"/>
    </source>
</evidence>
<keyword evidence="2 5" id="KW-0489">Methyltransferase</keyword>
<evidence type="ECO:0000256" key="3">
    <source>
        <dbReference type="ARBA" id="ARBA00022679"/>
    </source>
</evidence>
<accession>A0A2T4PUW2</accession>
<dbReference type="Proteomes" id="UP000241209">
    <property type="component" value="Unassembled WGS sequence"/>
</dbReference>
<reference evidence="5 7" key="1">
    <citation type="journal article" date="2016" name="Front. Microbiol.">
        <title>Comprehensive Phylogenetic Analysis of Bovine Non-aureus Staphylococci Species Based on Whole-Genome Sequencing.</title>
        <authorList>
            <person name="Naushad S."/>
            <person name="Barkema H.W."/>
            <person name="Luby C."/>
            <person name="Condas L.A."/>
            <person name="Nobrega D.B."/>
            <person name="Carson D.A."/>
            <person name="De Buck J."/>
        </authorList>
    </citation>
    <scope>NUCLEOTIDE SEQUENCE [LARGE SCALE GENOMIC DNA]</scope>
    <source>
        <strain evidence="5 7">SNUC 2204</strain>
    </source>
</reference>
<dbReference type="GO" id="GO:0008173">
    <property type="term" value="F:RNA methyltransferase activity"/>
    <property type="evidence" value="ECO:0007669"/>
    <property type="project" value="InterPro"/>
</dbReference>
<dbReference type="InterPro" id="IPR029064">
    <property type="entry name" value="Ribosomal_eL30-like_sf"/>
</dbReference>
<feature type="domain" description="RNA 2-O ribose methyltransferase substrate binding" evidence="4">
    <location>
        <begin position="31"/>
        <end position="100"/>
    </location>
</feature>
<reference evidence="6 8" key="3">
    <citation type="submission" date="2021-02" db="EMBL/GenBank/DDBJ databases">
        <title>FDA dAtabase for Regulatory Grade micrObial Sequences (FDA-ARGOS): Supporting development and validation of Infectious Disease Dx tests.</title>
        <authorList>
            <person name="Sproer C."/>
            <person name="Gronow S."/>
            <person name="Severitt S."/>
            <person name="Schroder I."/>
            <person name="Tallon L."/>
            <person name="Sadzewicz L."/>
            <person name="Zhao X."/>
            <person name="Boylan J."/>
            <person name="Ott S."/>
            <person name="Bowen H."/>
            <person name="Vavikolanu K."/>
            <person name="Mehta A."/>
            <person name="Aluvathingal J."/>
            <person name="Nadendla S."/>
            <person name="Lowell S."/>
            <person name="Myers T."/>
            <person name="Yan Y."/>
            <person name="Sichtig H."/>
        </authorList>
    </citation>
    <scope>NUCLEOTIDE SEQUENCE [LARGE SCALE GENOMIC DNA]</scope>
    <source>
        <strain evidence="6 8">FDAARGOS_1207</strain>
    </source>
</reference>
<dbReference type="Pfam" id="PF22435">
    <property type="entry name" value="MRM3-like_sub_bind"/>
    <property type="match status" value="1"/>
</dbReference>
<dbReference type="CDD" id="cd18095">
    <property type="entry name" value="SpoU-like_rRNA-MTase"/>
    <property type="match status" value="1"/>
</dbReference>
<dbReference type="SUPFAM" id="SSF75217">
    <property type="entry name" value="alpha/beta knot"/>
    <property type="match status" value="1"/>
</dbReference>
<comment type="similarity">
    <text evidence="1">Belongs to the class IV-like SAM-binding methyltransferase superfamily. RNA methyltransferase TrmH family.</text>
</comment>
<proteinExistence type="inferred from homology"/>
<dbReference type="EMBL" id="CP069486">
    <property type="protein sequence ID" value="QRO85183.1"/>
    <property type="molecule type" value="Genomic_DNA"/>
</dbReference>
<dbReference type="InterPro" id="IPR029026">
    <property type="entry name" value="tRNA_m1G_MTases_N"/>
</dbReference>
<dbReference type="GO" id="GO:0005737">
    <property type="term" value="C:cytoplasm"/>
    <property type="evidence" value="ECO:0007669"/>
    <property type="project" value="UniProtKB-ARBA"/>
</dbReference>
<dbReference type="AlphaFoldDB" id="A0A2T4PUW2"/>
<evidence type="ECO:0000313" key="8">
    <source>
        <dbReference type="Proteomes" id="UP000627155"/>
    </source>
</evidence>